<comment type="caution">
    <text evidence="2">The sequence shown here is derived from an EMBL/GenBank/DDBJ whole genome shotgun (WGS) entry which is preliminary data.</text>
</comment>
<feature type="domain" description="PIN" evidence="1">
    <location>
        <begin position="5"/>
        <end position="117"/>
    </location>
</feature>
<sequence>MATSVFLDANIILDFLLKRKDYEDARKIMVLVLQKRIRAFISPSIVHIVSYWLTKAYGSAKSKDLLLLLLSDVKIIDANQDVVNLALTSQIDDIEDALQYYTAIHHKIDFFLSRDKKLKKDALTLLPVCDIPDFLNLLDKRHA</sequence>
<name>A0A2P8FBU9_9BACT</name>
<organism evidence="2 3">
    <name type="scientific">Dyadobacter jiangsuensis</name>
    <dbReference type="NCBI Taxonomy" id="1591085"/>
    <lineage>
        <taxon>Bacteria</taxon>
        <taxon>Pseudomonadati</taxon>
        <taxon>Bacteroidota</taxon>
        <taxon>Cytophagia</taxon>
        <taxon>Cytophagales</taxon>
        <taxon>Spirosomataceae</taxon>
        <taxon>Dyadobacter</taxon>
    </lineage>
</organism>
<evidence type="ECO:0000313" key="2">
    <source>
        <dbReference type="EMBL" id="PSL19217.1"/>
    </source>
</evidence>
<evidence type="ECO:0000313" key="3">
    <source>
        <dbReference type="Proteomes" id="UP000241964"/>
    </source>
</evidence>
<dbReference type="Pfam" id="PF13470">
    <property type="entry name" value="PIN_3"/>
    <property type="match status" value="1"/>
</dbReference>
<dbReference type="Gene3D" id="3.40.50.1010">
    <property type="entry name" value="5'-nuclease"/>
    <property type="match status" value="1"/>
</dbReference>
<gene>
    <name evidence="2" type="ORF">CLV60_1276</name>
</gene>
<reference evidence="2 3" key="1">
    <citation type="submission" date="2018-03" db="EMBL/GenBank/DDBJ databases">
        <title>Genomic Encyclopedia of Archaeal and Bacterial Type Strains, Phase II (KMG-II): from individual species to whole genera.</title>
        <authorList>
            <person name="Goeker M."/>
        </authorList>
    </citation>
    <scope>NUCLEOTIDE SEQUENCE [LARGE SCALE GENOMIC DNA]</scope>
    <source>
        <strain evidence="2 3">DSM 29057</strain>
    </source>
</reference>
<evidence type="ECO:0000259" key="1">
    <source>
        <dbReference type="Pfam" id="PF13470"/>
    </source>
</evidence>
<dbReference type="AlphaFoldDB" id="A0A2P8FBU9"/>
<dbReference type="InterPro" id="IPR029060">
    <property type="entry name" value="PIN-like_dom_sf"/>
</dbReference>
<keyword evidence="3" id="KW-1185">Reference proteome</keyword>
<dbReference type="InterPro" id="IPR002716">
    <property type="entry name" value="PIN_dom"/>
</dbReference>
<protein>
    <submittedName>
        <fullName evidence="2">Putative nucleic acid-binding protein</fullName>
    </submittedName>
</protein>
<dbReference type="EMBL" id="PYAS01000027">
    <property type="protein sequence ID" value="PSL19217.1"/>
    <property type="molecule type" value="Genomic_DNA"/>
</dbReference>
<accession>A0A2P8FBU9</accession>
<dbReference type="OrthoDB" id="1148871at2"/>
<dbReference type="Proteomes" id="UP000241964">
    <property type="component" value="Unassembled WGS sequence"/>
</dbReference>
<dbReference type="SUPFAM" id="SSF88723">
    <property type="entry name" value="PIN domain-like"/>
    <property type="match status" value="1"/>
</dbReference>
<dbReference type="RefSeq" id="WP_106599556.1">
    <property type="nucleotide sequence ID" value="NZ_PYAS01000027.1"/>
</dbReference>
<dbReference type="CDD" id="cd09854">
    <property type="entry name" value="PIN_VapC-like"/>
    <property type="match status" value="1"/>
</dbReference>
<proteinExistence type="predicted"/>